<feature type="compositionally biased region" description="Pro residues" evidence="1">
    <location>
        <begin position="1083"/>
        <end position="1095"/>
    </location>
</feature>
<evidence type="ECO:0000256" key="2">
    <source>
        <dbReference type="SAM" id="Phobius"/>
    </source>
</evidence>
<dbReference type="InterPro" id="IPR036116">
    <property type="entry name" value="FN3_sf"/>
</dbReference>
<keyword evidence="2" id="KW-0472">Membrane</keyword>
<dbReference type="Gene3D" id="2.60.40.10">
    <property type="entry name" value="Immunoglobulins"/>
    <property type="match status" value="1"/>
</dbReference>
<organism evidence="4 5">
    <name type="scientific">Schistosoma japonicum</name>
    <name type="common">Blood fluke</name>
    <dbReference type="NCBI Taxonomy" id="6182"/>
    <lineage>
        <taxon>Eukaryota</taxon>
        <taxon>Metazoa</taxon>
        <taxon>Spiralia</taxon>
        <taxon>Lophotrochozoa</taxon>
        <taxon>Platyhelminthes</taxon>
        <taxon>Trematoda</taxon>
        <taxon>Digenea</taxon>
        <taxon>Strigeidida</taxon>
        <taxon>Schistosomatoidea</taxon>
        <taxon>Schistosomatidae</taxon>
        <taxon>Schistosoma</taxon>
    </lineage>
</organism>
<dbReference type="PROSITE" id="PS50835">
    <property type="entry name" value="IG_LIKE"/>
    <property type="match status" value="3"/>
</dbReference>
<dbReference type="Pfam" id="PF13927">
    <property type="entry name" value="Ig_3"/>
    <property type="match status" value="1"/>
</dbReference>
<reference evidence="4 5" key="1">
    <citation type="submission" date="2019-03" db="EMBL/GenBank/DDBJ databases">
        <title>An improved genome assembly of the fluke Schistosoma japonicum.</title>
        <authorList>
            <person name="Hu W."/>
            <person name="Luo F."/>
            <person name="Yin M."/>
            <person name="Mo X."/>
            <person name="Sun C."/>
            <person name="Wu Q."/>
            <person name="Zhu B."/>
            <person name="Xiang M."/>
            <person name="Wang J."/>
            <person name="Wang Y."/>
            <person name="Zhang T."/>
            <person name="Xu B."/>
            <person name="Zheng H."/>
            <person name="Feng Z."/>
        </authorList>
    </citation>
    <scope>NUCLEOTIDE SEQUENCE [LARGE SCALE GENOMIC DNA]</scope>
    <source>
        <strain evidence="4">HuSjv2</strain>
        <tissue evidence="4">Worms</tissue>
    </source>
</reference>
<keyword evidence="5" id="KW-1185">Reference proteome</keyword>
<name>A0A4Z2CYN0_SCHJA</name>
<dbReference type="SUPFAM" id="SSF48726">
    <property type="entry name" value="Immunoglobulin"/>
    <property type="match status" value="3"/>
</dbReference>
<evidence type="ECO:0000313" key="4">
    <source>
        <dbReference type="EMBL" id="TNN09346.1"/>
    </source>
</evidence>
<dbReference type="InterPro" id="IPR036179">
    <property type="entry name" value="Ig-like_dom_sf"/>
</dbReference>
<dbReference type="SUPFAM" id="SSF49265">
    <property type="entry name" value="Fibronectin type III"/>
    <property type="match status" value="1"/>
</dbReference>
<dbReference type="SMART" id="SM00409">
    <property type="entry name" value="IG"/>
    <property type="match status" value="4"/>
</dbReference>
<feature type="domain" description="Ig-like" evidence="3">
    <location>
        <begin position="373"/>
        <end position="456"/>
    </location>
</feature>
<dbReference type="InterPro" id="IPR003599">
    <property type="entry name" value="Ig_sub"/>
</dbReference>
<feature type="domain" description="Ig-like" evidence="3">
    <location>
        <begin position="481"/>
        <end position="591"/>
    </location>
</feature>
<protein>
    <submittedName>
        <fullName evidence="4">Protogenin</fullName>
    </submittedName>
</protein>
<keyword evidence="2" id="KW-1133">Transmembrane helix</keyword>
<dbReference type="EMBL" id="SKCS01000396">
    <property type="protein sequence ID" value="TNN09346.1"/>
    <property type="molecule type" value="Genomic_DNA"/>
</dbReference>
<feature type="region of interest" description="Disordered" evidence="1">
    <location>
        <begin position="1444"/>
        <end position="1465"/>
    </location>
</feature>
<keyword evidence="2" id="KW-0812">Transmembrane</keyword>
<feature type="region of interest" description="Disordered" evidence="1">
    <location>
        <begin position="1496"/>
        <end position="1527"/>
    </location>
</feature>
<evidence type="ECO:0000256" key="1">
    <source>
        <dbReference type="SAM" id="MobiDB-lite"/>
    </source>
</evidence>
<dbReference type="InterPro" id="IPR013783">
    <property type="entry name" value="Ig-like_fold"/>
</dbReference>
<dbReference type="STRING" id="6182.A0A4Z2CYN0"/>
<dbReference type="EMBL" id="SKCS01000396">
    <property type="protein sequence ID" value="TNN09345.1"/>
    <property type="molecule type" value="Genomic_DNA"/>
</dbReference>
<feature type="compositionally biased region" description="Low complexity" evidence="1">
    <location>
        <begin position="1514"/>
        <end position="1527"/>
    </location>
</feature>
<feature type="transmembrane region" description="Helical" evidence="2">
    <location>
        <begin position="12"/>
        <end position="29"/>
    </location>
</feature>
<proteinExistence type="predicted"/>
<sequence length="1527" mass="173826">MATTTTTTWSVLYISMVSFWIVVWLLNIYETSVLPEFQSVPESIVYYVANDHVNKSIEICCDIWPKWPIGRLTYYSTYHFHRSSDTANVISHQRSIYHVPSDFTCSHHSSGEDTLTFKNCLCFSNVTYAELFSGEKFYCMASTDFGSILSRPFQIVIENNAQIAEVTYVHYKLVYRLGNIAILPCNLEKLYLSDQIFFIFNNTEITTDLFNKYRLVQISRTGYSMFLIRDFNLEDQGFYQCGLLDSKLKSKRYDHVIYHLTVDNSSDPSSKSVLVMNLDGNLSNTDMFNDTVEPIEIIAYEGQNISLSCVFSSLKPCVANVSRVMDRLSDNQKFDYLFGVLDMYHLTKKDEGLYFCTADNITSYAYLQIIPSPQLIVYPHNVKANLGDSVNLSCISSGIDLAPTWYFNGILVQFTKSMNLYHTSLLIDSVQLSNIGIYQCVIEGNNIWMDGIITVSLPEESLFTRDEFYTALSKVVLPLHPKIDTYEVKIGDVKQLECLSSDDLDLHYGGDIPRSLNNLLPFGNNNSLFERLNISCHLNLVSVKWLNDGRSNTVLSMHNNASYHKLQCSTLHIFNIHVNQSNDFGVYSCNVYFGEQLVFKRYFRLIQSIVSSYSWSNDVNFKHPTNNLHDSFNRRYNVFHNGQANIPLYRIRRSQDHKINDWSFPSEHINPLPLLNLSFPKNSYEHLRKPNATTFGDNLAVLISWNSIYCDFYRIILRSRIPESNGLIHRSTIDETVEECCKHDTTCCLKTKHFYLTNRHPGELVPGKSYQFRIHAFEHRNGHDQFIDKSPWSEPVSFQHISKVAPVITETERLSDGGILTRWTLATSAVGFPVDHFLLLYRPEERSANGSITYNGFKAVLVDGSNAREYKLQALESGKGYQIVVYGVYTPPGFDPQSTIFTGGLNGRKITQFSHEVFVKPRSISVSTNKNPDNNYEQDSTLRSIAKSREYYSTKNVIAFNSSESNRLMFLIFGALTGVMLLIMICLVVLCVWRQRRNKHCLVMNHSTSGCNIISCNSDTTDKTLKKNGFNVVTGSFLLDNLNTTNLMTSSYTNSCENRKIDINVEHCRDNFSDKRISHNRSRPPPLSPAPPPPASHLSTSKYLTANDNFELRSLMSENDDMLNNNNRRQHTDNMSKSVCLASSYFHPNNPSPLPPLFSPSVCHTKVHRRNHSVVVDNSFPYPHLLLSSPTNGDIAVATSALNKSVGELDDADHLTNQETSNCLLQTAILNGLKREPPSGGSMHGGTDDEFGLTPDKYPINNQPEYPHSTEFCSYLHQNPTVSYSLHRDVGTISDSAHLSHASDGRTPMIIVSCRDYNVYPNNFRSTKLSYMNDPSLHQQQYHPSGPHSNQLHCYHCQNSDHLHNINDSCSPNLFVNVHNPTVNEFQHQQPSNIMFTSTIPNYDPGLLTPPSPDIIHANNHHDNKMNLYVNHHQYPNVFHTRRRHPRSSSCHFGQTHYHHQEQQPFSSSYINPAMITSFNNNLENGVKYFGLSQSTNHRHHRNPRNSSVPYAASNSQQNSNVSISES</sequence>
<feature type="transmembrane region" description="Helical" evidence="2">
    <location>
        <begin position="968"/>
        <end position="993"/>
    </location>
</feature>
<dbReference type="Proteomes" id="UP000311919">
    <property type="component" value="Unassembled WGS sequence"/>
</dbReference>
<dbReference type="OrthoDB" id="9998697at2759"/>
<dbReference type="InterPro" id="IPR007110">
    <property type="entry name" value="Ig-like_dom"/>
</dbReference>
<feature type="region of interest" description="Disordered" evidence="1">
    <location>
        <begin position="1074"/>
        <end position="1100"/>
    </location>
</feature>
<comment type="caution">
    <text evidence="4">The sequence shown here is derived from an EMBL/GenBank/DDBJ whole genome shotgun (WGS) entry which is preliminary data.</text>
</comment>
<evidence type="ECO:0000259" key="3">
    <source>
        <dbReference type="PROSITE" id="PS50835"/>
    </source>
</evidence>
<feature type="domain" description="Ig-like" evidence="3">
    <location>
        <begin position="268"/>
        <end position="368"/>
    </location>
</feature>
<evidence type="ECO:0000313" key="5">
    <source>
        <dbReference type="Proteomes" id="UP000311919"/>
    </source>
</evidence>
<accession>A0A4Z2CYN0</accession>
<gene>
    <name evidence="4" type="ORF">EWB00_006402</name>
</gene>